<sequence length="371" mass="40725">MDVIKHAAVGTVIVGGGLTAVQGFMARKLRRPNSLALSLGSFVGVFRLLEGTGRKLPTHNERRFLNAPQAAAVAAAVSSLLLEADRKTVLVSYAAVEAALILIKEFTMLADIKYIDIPLGALAAGPLIDSWIYQSDAFAKSQLAALDSFCQLPSDVLRRMRDEMPSNKLVSRCDVFHRGQTCTQFHSDYFVKGMKFAIRLYVPIYAVSVLGPKYKRWIWGPRPALASLVVRYLRTCCCLTMLYQVPLGVSCLSRSDRHRLIVRMAGALTTLAFLAEHHHRRGSVMKAVGVYTTGTVAARMVTAIGLPDKIVKWGQLVLLSAAIAVIFQHTTPDSSRMVRMLYGHNDKLALTPQQRVTTSHEAASKSTKRAS</sequence>
<dbReference type="AlphaFoldDB" id="A0A3M6VEF4"/>
<dbReference type="EMBL" id="QKXF01000224">
    <property type="protein sequence ID" value="RQM13965.1"/>
    <property type="molecule type" value="Genomic_DNA"/>
</dbReference>
<keyword evidence="2" id="KW-0812">Transmembrane</keyword>
<gene>
    <name evidence="4" type="ORF">DD237_006254</name>
    <name evidence="3" type="ORF">DD238_006180</name>
</gene>
<feature type="region of interest" description="Disordered" evidence="1">
    <location>
        <begin position="352"/>
        <end position="371"/>
    </location>
</feature>
<accession>A0A3M6VEF4</accession>
<keyword evidence="2" id="KW-1133">Transmembrane helix</keyword>
<dbReference type="PANTHER" id="PTHR12459:SF15">
    <property type="entry name" value="TRANSMEMBRANE PROTEIN 135"/>
    <property type="match status" value="1"/>
</dbReference>
<evidence type="ECO:0000256" key="1">
    <source>
        <dbReference type="SAM" id="MobiDB-lite"/>
    </source>
</evidence>
<evidence type="ECO:0000313" key="4">
    <source>
        <dbReference type="EMBL" id="RQM13965.1"/>
    </source>
</evidence>
<dbReference type="Proteomes" id="UP000282087">
    <property type="component" value="Unassembled WGS sequence"/>
</dbReference>
<dbReference type="EMBL" id="QLLG01000250">
    <property type="protein sequence ID" value="RMX65405.1"/>
    <property type="molecule type" value="Genomic_DNA"/>
</dbReference>
<protein>
    <recommendedName>
        <fullName evidence="7">Transmembrane protein 135 N-terminal domain-containing protein</fullName>
    </recommendedName>
</protein>
<organism evidence="3 5">
    <name type="scientific">Peronospora effusa</name>
    <dbReference type="NCBI Taxonomy" id="542832"/>
    <lineage>
        <taxon>Eukaryota</taxon>
        <taxon>Sar</taxon>
        <taxon>Stramenopiles</taxon>
        <taxon>Oomycota</taxon>
        <taxon>Peronosporomycetes</taxon>
        <taxon>Peronosporales</taxon>
        <taxon>Peronosporaceae</taxon>
        <taxon>Peronospora</taxon>
    </lineage>
</organism>
<feature type="transmembrane region" description="Helical" evidence="2">
    <location>
        <begin position="6"/>
        <end position="25"/>
    </location>
</feature>
<dbReference type="PANTHER" id="PTHR12459">
    <property type="entry name" value="TRANSMEMBRANE PROTEIN 135-RELATED"/>
    <property type="match status" value="1"/>
</dbReference>
<evidence type="ECO:0000313" key="6">
    <source>
        <dbReference type="Proteomes" id="UP000286097"/>
    </source>
</evidence>
<evidence type="ECO:0000313" key="3">
    <source>
        <dbReference type="EMBL" id="RMX65405.1"/>
    </source>
</evidence>
<evidence type="ECO:0000313" key="5">
    <source>
        <dbReference type="Proteomes" id="UP000282087"/>
    </source>
</evidence>
<dbReference type="VEuPathDB" id="FungiDB:DD237_006254"/>
<comment type="caution">
    <text evidence="3">The sequence shown here is derived from an EMBL/GenBank/DDBJ whole genome shotgun (WGS) entry which is preliminary data.</text>
</comment>
<dbReference type="Proteomes" id="UP000286097">
    <property type="component" value="Unassembled WGS sequence"/>
</dbReference>
<keyword evidence="2" id="KW-0472">Membrane</keyword>
<feature type="compositionally biased region" description="Polar residues" evidence="1">
    <location>
        <begin position="352"/>
        <end position="365"/>
    </location>
</feature>
<keyword evidence="5" id="KW-1185">Reference proteome</keyword>
<evidence type="ECO:0008006" key="7">
    <source>
        <dbReference type="Google" id="ProtNLM"/>
    </source>
</evidence>
<evidence type="ECO:0000256" key="2">
    <source>
        <dbReference type="SAM" id="Phobius"/>
    </source>
</evidence>
<dbReference type="InterPro" id="IPR026749">
    <property type="entry name" value="Tmem135"/>
</dbReference>
<name>A0A3M6VEF4_9STRA</name>
<proteinExistence type="predicted"/>
<reference evidence="5 6" key="1">
    <citation type="submission" date="2018-06" db="EMBL/GenBank/DDBJ databases">
        <title>Comparative genomics of downy mildews reveals potential adaptations to biotrophy.</title>
        <authorList>
            <person name="Fletcher K."/>
            <person name="Klosterman S.J."/>
            <person name="Derevnina L."/>
            <person name="Martin F."/>
            <person name="Koike S."/>
            <person name="Reyes Chin-Wo S."/>
            <person name="Mou B."/>
            <person name="Michelmore R."/>
        </authorList>
    </citation>
    <scope>NUCLEOTIDE SEQUENCE [LARGE SCALE GENOMIC DNA]</scope>
    <source>
        <strain evidence="4 6">R13</strain>
        <strain evidence="3 5">R14</strain>
    </source>
</reference>